<comment type="caution">
    <text evidence="2">The sequence shown here is derived from an EMBL/GenBank/DDBJ whole genome shotgun (WGS) entry which is preliminary data.</text>
</comment>
<dbReference type="PANTHER" id="PTHR42879">
    <property type="entry name" value="3-OXOACYL-(ACYL-CARRIER-PROTEIN) REDUCTASE"/>
    <property type="match status" value="1"/>
</dbReference>
<dbReference type="Proteomes" id="UP001202867">
    <property type="component" value="Unassembled WGS sequence"/>
</dbReference>
<dbReference type="InterPro" id="IPR050259">
    <property type="entry name" value="SDR"/>
</dbReference>
<dbReference type="Pfam" id="PF13561">
    <property type="entry name" value="adh_short_C2"/>
    <property type="match status" value="1"/>
</dbReference>
<gene>
    <name evidence="2" type="ORF">MWN33_06620</name>
</gene>
<keyword evidence="3" id="KW-1185">Reference proteome</keyword>
<dbReference type="Gene3D" id="3.40.50.720">
    <property type="entry name" value="NAD(P)-binding Rossmann-like Domain"/>
    <property type="match status" value="1"/>
</dbReference>
<dbReference type="EMBL" id="JALKCG010000001">
    <property type="protein sequence ID" value="MCK0207706.1"/>
    <property type="molecule type" value="Genomic_DNA"/>
</dbReference>
<dbReference type="InterPro" id="IPR020904">
    <property type="entry name" value="Sc_DH/Rdtase_CS"/>
</dbReference>
<evidence type="ECO:0000313" key="2">
    <source>
        <dbReference type="EMBL" id="MCK0207706.1"/>
    </source>
</evidence>
<sequence>MGRVEGRLALVTGAGRRESIGRAIAICLAEEGADVAVADFNRPDETMEVVREIERLGRRAFPVAGDVSVVADCRRIVAEAARALGGLDLLVNNAGYSRHKPLADISEADYDEMLHVNLRGPFFLAQASIPHLRARGGGRIVNIASEQAYIGDPTLPHYAAAKAGLMAMSKSLALALAPDITVNCVAPGPTATGRFRAGPEYTEAVRERIPLKRWGQPRDVGRSVVFLASADGDAFTGQVLDPNCGTVMP</sequence>
<reference evidence="3" key="2">
    <citation type="submission" date="2023-07" db="EMBL/GenBank/DDBJ databases">
        <title>Ancylobacter moscoviensis sp. nov., facultatively methylotrophic bacteria from activated sludge and the reclassification of Starkeya novella (Starkey 1934) Kelly et al. 2000 as Ancylobacter novellus comb. nov., Starkeya koreensis Im et al. 2006 as Ancylobacter koreensis comb.nov., Angulomicrobium tetraedrale Vasil'eva et al. 1986 as Ancylobacter tetraedralis comb. nov., Angulomicrobium amanitiforme Fritz et al. 2004 as Ancylobacter amanitiformis comb. nov. and Methylorhabdus multivorans Doronina et al. 1996 as Ancylobacter multivorans comb. nov. and emended description of the genus Ancylobacter.</title>
        <authorList>
            <person name="Doronina N."/>
            <person name="Chemodurova A."/>
            <person name="Grouzdev D."/>
            <person name="Koziaeva V."/>
            <person name="Shi W."/>
            <person name="Wu L."/>
            <person name="Kaparullina E."/>
        </authorList>
    </citation>
    <scope>NUCLEOTIDE SEQUENCE [LARGE SCALE GENOMIC DNA]</scope>
    <source>
        <strain evidence="3">Jip08</strain>
    </source>
</reference>
<proteinExistence type="inferred from homology"/>
<comment type="similarity">
    <text evidence="1">Belongs to the short-chain dehydrogenases/reductases (SDR) family.</text>
</comment>
<accession>A0ABT0DK90</accession>
<dbReference type="PRINTS" id="PR00080">
    <property type="entry name" value="SDRFAMILY"/>
</dbReference>
<dbReference type="InterPro" id="IPR002347">
    <property type="entry name" value="SDR_fam"/>
</dbReference>
<protein>
    <submittedName>
        <fullName evidence="2">SDR family oxidoreductase</fullName>
    </submittedName>
</protein>
<organism evidence="2 3">
    <name type="scientific">Ancylobacter koreensis</name>
    <dbReference type="NCBI Taxonomy" id="266121"/>
    <lineage>
        <taxon>Bacteria</taxon>
        <taxon>Pseudomonadati</taxon>
        <taxon>Pseudomonadota</taxon>
        <taxon>Alphaproteobacteria</taxon>
        <taxon>Hyphomicrobiales</taxon>
        <taxon>Xanthobacteraceae</taxon>
        <taxon>Ancylobacter</taxon>
    </lineage>
</organism>
<dbReference type="InterPro" id="IPR036291">
    <property type="entry name" value="NAD(P)-bd_dom_sf"/>
</dbReference>
<dbReference type="PROSITE" id="PS00061">
    <property type="entry name" value="ADH_SHORT"/>
    <property type="match status" value="1"/>
</dbReference>
<reference evidence="2 3" key="1">
    <citation type="submission" date="2022-04" db="EMBL/GenBank/DDBJ databases">
        <authorList>
            <person name="Grouzdev D.S."/>
            <person name="Pantiukh K.S."/>
            <person name="Krutkina M.S."/>
        </authorList>
    </citation>
    <scope>NUCLEOTIDE SEQUENCE [LARGE SCALE GENOMIC DNA]</scope>
    <source>
        <strain evidence="2 3">Jip08</strain>
    </source>
</reference>
<evidence type="ECO:0000313" key="3">
    <source>
        <dbReference type="Proteomes" id="UP001202867"/>
    </source>
</evidence>
<evidence type="ECO:0000256" key="1">
    <source>
        <dbReference type="ARBA" id="ARBA00006484"/>
    </source>
</evidence>
<dbReference type="CDD" id="cd05233">
    <property type="entry name" value="SDR_c"/>
    <property type="match status" value="1"/>
</dbReference>
<name>A0ABT0DK90_9HYPH</name>
<dbReference type="SUPFAM" id="SSF51735">
    <property type="entry name" value="NAD(P)-binding Rossmann-fold domains"/>
    <property type="match status" value="1"/>
</dbReference>
<dbReference type="PRINTS" id="PR00081">
    <property type="entry name" value="GDHRDH"/>
</dbReference>
<dbReference type="RefSeq" id="WP_247199631.1">
    <property type="nucleotide sequence ID" value="NZ_JALKCG010000001.1"/>
</dbReference>
<dbReference type="PANTHER" id="PTHR42879:SF2">
    <property type="entry name" value="3-OXOACYL-[ACYL-CARRIER-PROTEIN] REDUCTASE FABG"/>
    <property type="match status" value="1"/>
</dbReference>